<accession>A0ABP3QP55</accession>
<feature type="signal peptide" evidence="4">
    <location>
        <begin position="1"/>
        <end position="40"/>
    </location>
</feature>
<dbReference type="SMART" id="SM00257">
    <property type="entry name" value="LysM"/>
    <property type="match status" value="1"/>
</dbReference>
<proteinExistence type="inferred from homology"/>
<dbReference type="InterPro" id="IPR036779">
    <property type="entry name" value="LysM_dom_sf"/>
</dbReference>
<name>A0ABP3QP55_9ACTN</name>
<feature type="compositionally biased region" description="Low complexity" evidence="3">
    <location>
        <begin position="147"/>
        <end position="213"/>
    </location>
</feature>
<feature type="chain" id="PRO_5046926325" evidence="4">
    <location>
        <begin position="41"/>
        <end position="328"/>
    </location>
</feature>
<evidence type="ECO:0000256" key="2">
    <source>
        <dbReference type="ARBA" id="ARBA00022801"/>
    </source>
</evidence>
<dbReference type="PROSITE" id="PS51782">
    <property type="entry name" value="LYSM"/>
    <property type="match status" value="1"/>
</dbReference>
<dbReference type="Proteomes" id="UP001500668">
    <property type="component" value="Unassembled WGS sequence"/>
</dbReference>
<dbReference type="CDD" id="cd00118">
    <property type="entry name" value="LysM"/>
    <property type="match status" value="1"/>
</dbReference>
<reference evidence="7" key="1">
    <citation type="journal article" date="2019" name="Int. J. Syst. Evol. Microbiol.">
        <title>The Global Catalogue of Microorganisms (GCM) 10K type strain sequencing project: providing services to taxonomists for standard genome sequencing and annotation.</title>
        <authorList>
            <consortium name="The Broad Institute Genomics Platform"/>
            <consortium name="The Broad Institute Genome Sequencing Center for Infectious Disease"/>
            <person name="Wu L."/>
            <person name="Ma J."/>
        </authorList>
    </citation>
    <scope>NUCLEOTIDE SEQUENCE [LARGE SCALE GENOMIC DNA]</scope>
    <source>
        <strain evidence="7">JCM 5067</strain>
    </source>
</reference>
<dbReference type="Pfam" id="PF06737">
    <property type="entry name" value="Transglycosylas"/>
    <property type="match status" value="1"/>
</dbReference>
<dbReference type="PANTHER" id="PTHR34700">
    <property type="entry name" value="POTASSIUM BINDING PROTEIN KBP"/>
    <property type="match status" value="1"/>
</dbReference>
<keyword evidence="2" id="KW-0378">Hydrolase</keyword>
<gene>
    <name evidence="6" type="primary">rpfC</name>
    <name evidence="6" type="ORF">GCM10010394_20920</name>
</gene>
<dbReference type="PANTHER" id="PTHR34700:SF4">
    <property type="entry name" value="PHAGE-LIKE ELEMENT PBSX PROTEIN XKDP"/>
    <property type="match status" value="1"/>
</dbReference>
<keyword evidence="7" id="KW-1185">Reference proteome</keyword>
<dbReference type="InterPro" id="IPR018392">
    <property type="entry name" value="LysM"/>
</dbReference>
<dbReference type="Gene3D" id="1.10.530.10">
    <property type="match status" value="1"/>
</dbReference>
<feature type="region of interest" description="Disordered" evidence="3">
    <location>
        <begin position="118"/>
        <end position="274"/>
    </location>
</feature>
<dbReference type="RefSeq" id="WP_344072667.1">
    <property type="nucleotide sequence ID" value="NZ_BAAACA010000012.1"/>
</dbReference>
<dbReference type="InterPro" id="IPR052196">
    <property type="entry name" value="Bact_Kbp"/>
</dbReference>
<sequence>MRSGNGRHRRPRQAPALVVAAGVTGSALALPLFAASGANAASATTWDRVAECESGGAWSADFGNGLYGGLQLSQETWQTYGGTSYAERPDLASRAQQIAVAEKVLAAKGPKAFTSCSSVSGLTSGAGAPAVDPGATPSPYVPSEEGAATPDATATPSAPAKKPPASRTPSGSASTAPKPSTTPSAPSTGASGKPGSTDAGAGGTAKTTDPAAGSASGGKHRGTPDPAESGTPATTEPGNTDNTHESGRHASRGDADSRGAGDVLGADYTVRPGDNLWDISRAHKVEGGWSALYKANEKTIGSDPNLILPGQNLDLNLAKTDNPAPTKG</sequence>
<protein>
    <submittedName>
        <fullName evidence="6">Resuscitation-promoting factor protein RpfC</fullName>
    </submittedName>
</protein>
<comment type="similarity">
    <text evidence="1">Belongs to the transglycosylase family. Rpf subfamily.</text>
</comment>
<dbReference type="SUPFAM" id="SSF54106">
    <property type="entry name" value="LysM domain"/>
    <property type="match status" value="1"/>
</dbReference>
<feature type="compositionally biased region" description="Basic and acidic residues" evidence="3">
    <location>
        <begin position="242"/>
        <end position="259"/>
    </location>
</feature>
<dbReference type="SUPFAM" id="SSF53955">
    <property type="entry name" value="Lysozyme-like"/>
    <property type="match status" value="1"/>
</dbReference>
<keyword evidence="4" id="KW-0732">Signal</keyword>
<dbReference type="CDD" id="cd13925">
    <property type="entry name" value="RPF"/>
    <property type="match status" value="1"/>
</dbReference>
<dbReference type="InterPro" id="IPR023346">
    <property type="entry name" value="Lysozyme-like_dom_sf"/>
</dbReference>
<comment type="caution">
    <text evidence="6">The sequence shown here is derived from an EMBL/GenBank/DDBJ whole genome shotgun (WGS) entry which is preliminary data.</text>
</comment>
<dbReference type="InterPro" id="IPR010618">
    <property type="entry name" value="RPF"/>
</dbReference>
<dbReference type="EMBL" id="BAAACA010000012">
    <property type="protein sequence ID" value="GAA0591410.1"/>
    <property type="molecule type" value="Genomic_DNA"/>
</dbReference>
<feature type="compositionally biased region" description="Polar residues" evidence="3">
    <location>
        <begin position="231"/>
        <end position="241"/>
    </location>
</feature>
<evidence type="ECO:0000256" key="3">
    <source>
        <dbReference type="SAM" id="MobiDB-lite"/>
    </source>
</evidence>
<evidence type="ECO:0000259" key="5">
    <source>
        <dbReference type="PROSITE" id="PS51782"/>
    </source>
</evidence>
<dbReference type="Pfam" id="PF01476">
    <property type="entry name" value="LysM"/>
    <property type="match status" value="1"/>
</dbReference>
<organism evidence="6 7">
    <name type="scientific">Streptomyces crystallinus</name>
    <dbReference type="NCBI Taxonomy" id="68191"/>
    <lineage>
        <taxon>Bacteria</taxon>
        <taxon>Bacillati</taxon>
        <taxon>Actinomycetota</taxon>
        <taxon>Actinomycetes</taxon>
        <taxon>Kitasatosporales</taxon>
        <taxon>Streptomycetaceae</taxon>
        <taxon>Streptomyces</taxon>
    </lineage>
</organism>
<evidence type="ECO:0000313" key="7">
    <source>
        <dbReference type="Proteomes" id="UP001500668"/>
    </source>
</evidence>
<dbReference type="Gene3D" id="3.10.350.10">
    <property type="entry name" value="LysM domain"/>
    <property type="match status" value="1"/>
</dbReference>
<evidence type="ECO:0000256" key="4">
    <source>
        <dbReference type="SAM" id="SignalP"/>
    </source>
</evidence>
<evidence type="ECO:0000256" key="1">
    <source>
        <dbReference type="ARBA" id="ARBA00010830"/>
    </source>
</evidence>
<feature type="domain" description="LysM" evidence="5">
    <location>
        <begin position="266"/>
        <end position="315"/>
    </location>
</feature>
<evidence type="ECO:0000313" key="6">
    <source>
        <dbReference type="EMBL" id="GAA0591410.1"/>
    </source>
</evidence>